<accession>A0A919M4H5</accession>
<keyword evidence="1" id="KW-0812">Transmembrane</keyword>
<name>A0A919M4H5_9ACTN</name>
<dbReference type="AlphaFoldDB" id="A0A919M4H5"/>
<organism evidence="2 3">
    <name type="scientific">Actinoplanes cyaneus</name>
    <dbReference type="NCBI Taxonomy" id="52696"/>
    <lineage>
        <taxon>Bacteria</taxon>
        <taxon>Bacillati</taxon>
        <taxon>Actinomycetota</taxon>
        <taxon>Actinomycetes</taxon>
        <taxon>Micromonosporales</taxon>
        <taxon>Micromonosporaceae</taxon>
        <taxon>Actinoplanes</taxon>
    </lineage>
</organism>
<dbReference type="RefSeq" id="WP_203741802.1">
    <property type="nucleotide sequence ID" value="NZ_BAAAUC010000003.1"/>
</dbReference>
<sequence>MRLTGLPLILLAGALTIATVVATVRWWRRLPIRIAGLLVMEVLLVLEAGLIANRMARFYPSWQALGGTPEVAVVAATTAGRLDASIAAGEAIPWTPPGSGSWGLATTPLVVVPPDYLTCPDRRFPVVIVLTGVTPRPAEGVLSVVLAPTARTNAASLATVPAALSADFRVTDTYAVVAGPGPAQPGLHALRSFDEAVRELPPPLTAPHRLPS</sequence>
<keyword evidence="3" id="KW-1185">Reference proteome</keyword>
<comment type="caution">
    <text evidence="2">The sequence shown here is derived from an EMBL/GenBank/DDBJ whole genome shotgun (WGS) entry which is preliminary data.</text>
</comment>
<keyword evidence="1" id="KW-1133">Transmembrane helix</keyword>
<protein>
    <submittedName>
        <fullName evidence="2">Uncharacterized protein</fullName>
    </submittedName>
</protein>
<evidence type="ECO:0000313" key="2">
    <source>
        <dbReference type="EMBL" id="GID65617.1"/>
    </source>
</evidence>
<dbReference type="Proteomes" id="UP000619479">
    <property type="component" value="Unassembled WGS sequence"/>
</dbReference>
<feature type="transmembrane region" description="Helical" evidence="1">
    <location>
        <begin position="32"/>
        <end position="52"/>
    </location>
</feature>
<evidence type="ECO:0000313" key="3">
    <source>
        <dbReference type="Proteomes" id="UP000619479"/>
    </source>
</evidence>
<evidence type="ECO:0000256" key="1">
    <source>
        <dbReference type="SAM" id="Phobius"/>
    </source>
</evidence>
<gene>
    <name evidence="2" type="ORF">Acy02nite_34980</name>
</gene>
<reference evidence="2" key="1">
    <citation type="submission" date="2021-01" db="EMBL/GenBank/DDBJ databases">
        <title>Whole genome shotgun sequence of Actinoplanes cyaneus NBRC 14990.</title>
        <authorList>
            <person name="Komaki H."/>
            <person name="Tamura T."/>
        </authorList>
    </citation>
    <scope>NUCLEOTIDE SEQUENCE</scope>
    <source>
        <strain evidence="2">NBRC 14990</strain>
    </source>
</reference>
<keyword evidence="1" id="KW-0472">Membrane</keyword>
<proteinExistence type="predicted"/>
<dbReference type="EMBL" id="BOMH01000027">
    <property type="protein sequence ID" value="GID65617.1"/>
    <property type="molecule type" value="Genomic_DNA"/>
</dbReference>